<keyword evidence="8" id="KW-0735">Signal-anchor</keyword>
<proteinExistence type="predicted"/>
<dbReference type="GO" id="GO:0030158">
    <property type="term" value="F:protein xylosyltransferase activity"/>
    <property type="evidence" value="ECO:0007669"/>
    <property type="project" value="InterPro"/>
</dbReference>
<evidence type="ECO:0000256" key="12">
    <source>
        <dbReference type="ARBA" id="ARBA00023157"/>
    </source>
</evidence>
<organism evidence="15 16">
    <name type="scientific">Hallella multisaccharivorax DSM 17128</name>
    <dbReference type="NCBI Taxonomy" id="688246"/>
    <lineage>
        <taxon>Bacteria</taxon>
        <taxon>Pseudomonadati</taxon>
        <taxon>Bacteroidota</taxon>
        <taxon>Bacteroidia</taxon>
        <taxon>Bacteroidales</taxon>
        <taxon>Prevotellaceae</taxon>
        <taxon>Hallella</taxon>
    </lineage>
</organism>
<evidence type="ECO:0000313" key="16">
    <source>
        <dbReference type="Proteomes" id="UP000002772"/>
    </source>
</evidence>
<dbReference type="eggNOG" id="ENOG5032BZT">
    <property type="taxonomic scope" value="Bacteria"/>
</dbReference>
<dbReference type="Proteomes" id="UP000002772">
    <property type="component" value="Unassembled WGS sequence"/>
</dbReference>
<keyword evidence="10" id="KW-0333">Golgi apparatus</keyword>
<evidence type="ECO:0000256" key="3">
    <source>
        <dbReference type="ARBA" id="ARBA00022676"/>
    </source>
</evidence>
<evidence type="ECO:0000256" key="8">
    <source>
        <dbReference type="ARBA" id="ARBA00022968"/>
    </source>
</evidence>
<keyword evidence="13" id="KW-0325">Glycoprotein</keyword>
<dbReference type="GO" id="GO:0050650">
    <property type="term" value="P:chondroitin sulfate proteoglycan biosynthetic process"/>
    <property type="evidence" value="ECO:0007669"/>
    <property type="project" value="TreeGrafter"/>
</dbReference>
<keyword evidence="5" id="KW-0812">Transmembrane</keyword>
<evidence type="ECO:0000256" key="11">
    <source>
        <dbReference type="ARBA" id="ARBA00023136"/>
    </source>
</evidence>
<keyword evidence="12" id="KW-1015">Disulfide bond</keyword>
<evidence type="ECO:0000313" key="15">
    <source>
        <dbReference type="EMBL" id="EGN56350.1"/>
    </source>
</evidence>
<keyword evidence="6" id="KW-0479">Metal-binding</keyword>
<keyword evidence="3" id="KW-0328">Glycosyltransferase</keyword>
<dbReference type="OrthoDB" id="7943907at2"/>
<accession>F8N7C3</accession>
<dbReference type="HOGENOM" id="CLU_032341_0_2_10"/>
<evidence type="ECO:0000256" key="10">
    <source>
        <dbReference type="ARBA" id="ARBA00023034"/>
    </source>
</evidence>
<dbReference type="AlphaFoldDB" id="F8N7C3"/>
<keyword evidence="7" id="KW-0256">Endoplasmic reticulum</keyword>
<dbReference type="GO" id="GO:0046872">
    <property type="term" value="F:metal ion binding"/>
    <property type="evidence" value="ECO:0007669"/>
    <property type="project" value="UniProtKB-KW"/>
</dbReference>
<keyword evidence="16" id="KW-1185">Reference proteome</keyword>
<gene>
    <name evidence="15" type="ORF">Premu_0893</name>
</gene>
<name>F8N7C3_9BACT</name>
<comment type="subcellular location">
    <subcellularLocation>
        <location evidence="2">Endoplasmic reticulum membrane</location>
        <topology evidence="2">Single-pass type II membrane protein</topology>
    </subcellularLocation>
    <subcellularLocation>
        <location evidence="1">Golgi apparatus membrane</location>
        <topology evidence="1">Single-pass type II membrane protein</topology>
    </subcellularLocation>
</comment>
<evidence type="ECO:0000256" key="7">
    <source>
        <dbReference type="ARBA" id="ARBA00022824"/>
    </source>
</evidence>
<dbReference type="PANTHER" id="PTHR46025">
    <property type="entry name" value="XYLOSYLTRANSFERASE OXT"/>
    <property type="match status" value="1"/>
</dbReference>
<evidence type="ECO:0000256" key="1">
    <source>
        <dbReference type="ARBA" id="ARBA00004323"/>
    </source>
</evidence>
<evidence type="ECO:0000256" key="4">
    <source>
        <dbReference type="ARBA" id="ARBA00022679"/>
    </source>
</evidence>
<evidence type="ECO:0000256" key="6">
    <source>
        <dbReference type="ARBA" id="ARBA00022723"/>
    </source>
</evidence>
<keyword evidence="11" id="KW-0472">Membrane</keyword>
<dbReference type="InterPro" id="IPR043538">
    <property type="entry name" value="XYLT"/>
</dbReference>
<evidence type="ECO:0000256" key="2">
    <source>
        <dbReference type="ARBA" id="ARBA00004648"/>
    </source>
</evidence>
<sequence length="317" mass="36744">MKLAFLITAHNDPAQLRRLILSLPSGSGFFVHIDAKSDLSSFTGIDQLPNVHFCRRRINVMWGSYSQMESQIVLLREAVESSDHYDYFVSVSGLDYPLWSNAHILNFFSRYQGIEFIHGIRLDQQGERSQLYRHHRPFNHLYFRYGSLGSKLRVALREIFYAVGIRKPLSFMAQGQQYHVYKGSSWWAITRDLAESVLSHWYKDKAYRGFFHDFFGPDETFIHTIVFNTAFRDRALPTPPTVERLEDLTPLTFIDYSHEIKILDEGDFDRLVASGKMFCRKIVSGKSDRLVRLIDEVRAKEDGRQSAADSTSKGRAR</sequence>
<dbReference type="InterPro" id="IPR003406">
    <property type="entry name" value="Glyco_trans_14"/>
</dbReference>
<evidence type="ECO:0000256" key="13">
    <source>
        <dbReference type="ARBA" id="ARBA00023180"/>
    </source>
</evidence>
<keyword evidence="9" id="KW-1133">Transmembrane helix</keyword>
<dbReference type="PANTHER" id="PTHR46025:SF3">
    <property type="entry name" value="XYLOSYLTRANSFERASE OXT"/>
    <property type="match status" value="1"/>
</dbReference>
<dbReference type="Pfam" id="PF02485">
    <property type="entry name" value="Branch"/>
    <property type="match status" value="1"/>
</dbReference>
<dbReference type="GO" id="GO:0015012">
    <property type="term" value="P:heparan sulfate proteoglycan biosynthetic process"/>
    <property type="evidence" value="ECO:0007669"/>
    <property type="project" value="TreeGrafter"/>
</dbReference>
<dbReference type="EMBL" id="GL945017">
    <property type="protein sequence ID" value="EGN56350.1"/>
    <property type="molecule type" value="Genomic_DNA"/>
</dbReference>
<dbReference type="RefSeq" id="WP_007573426.1">
    <property type="nucleotide sequence ID" value="NZ_BPTS01000001.1"/>
</dbReference>
<keyword evidence="4 15" id="KW-0808">Transferase</keyword>
<evidence type="ECO:0000256" key="5">
    <source>
        <dbReference type="ARBA" id="ARBA00022692"/>
    </source>
</evidence>
<protein>
    <recommendedName>
        <fullName evidence="14">Peptide O-xylosyltransferase</fullName>
    </recommendedName>
</protein>
<dbReference type="GO" id="GO:0016020">
    <property type="term" value="C:membrane"/>
    <property type="evidence" value="ECO:0007669"/>
    <property type="project" value="InterPro"/>
</dbReference>
<reference evidence="16" key="1">
    <citation type="journal article" date="2011" name="Stand. Genomic Sci.">
        <title>Non-contiguous finished genome sequence of the opportunistic oral pathogen Prevotella multisaccharivorax type strain (PPPA20).</title>
        <authorList>
            <person name="Pati A."/>
            <person name="Gronow S."/>
            <person name="Lu M."/>
            <person name="Lapidus A."/>
            <person name="Nolan M."/>
            <person name="Lucas S."/>
            <person name="Hammon N."/>
            <person name="Deshpande S."/>
            <person name="Cheng J.F."/>
            <person name="Tapia R."/>
            <person name="Han C."/>
            <person name="Goodwin L."/>
            <person name="Pitluck S."/>
            <person name="Liolios K."/>
            <person name="Pagani I."/>
            <person name="Mavromatis K."/>
            <person name="Mikhailova N."/>
            <person name="Huntemann M."/>
            <person name="Chen A."/>
            <person name="Palaniappan K."/>
            <person name="Land M."/>
            <person name="Hauser L."/>
            <person name="Detter J.C."/>
            <person name="Brambilla E.M."/>
            <person name="Rohde M."/>
            <person name="Goker M."/>
            <person name="Woyke T."/>
            <person name="Bristow J."/>
            <person name="Eisen J.A."/>
            <person name="Markowitz V."/>
            <person name="Hugenholtz P."/>
            <person name="Kyrpides N.C."/>
            <person name="Klenk H.P."/>
            <person name="Ivanova N."/>
        </authorList>
    </citation>
    <scope>NUCLEOTIDE SEQUENCE [LARGE SCALE GENOMIC DNA]</scope>
    <source>
        <strain evidence="16">DSM 17128</strain>
    </source>
</reference>
<evidence type="ECO:0000256" key="9">
    <source>
        <dbReference type="ARBA" id="ARBA00022989"/>
    </source>
</evidence>
<evidence type="ECO:0000256" key="14">
    <source>
        <dbReference type="ARBA" id="ARBA00042865"/>
    </source>
</evidence>
<dbReference type="STRING" id="688246.Premu_0893"/>